<keyword evidence="1" id="KW-0472">Membrane</keyword>
<dbReference type="Proteomes" id="UP001321760">
    <property type="component" value="Unassembled WGS sequence"/>
</dbReference>
<protein>
    <submittedName>
        <fullName evidence="2">Uncharacterized protein</fullName>
    </submittedName>
</protein>
<keyword evidence="3" id="KW-1185">Reference proteome</keyword>
<evidence type="ECO:0000313" key="3">
    <source>
        <dbReference type="Proteomes" id="UP001321760"/>
    </source>
</evidence>
<reference evidence="2" key="2">
    <citation type="submission" date="2023-05" db="EMBL/GenBank/DDBJ databases">
        <authorList>
            <consortium name="Lawrence Berkeley National Laboratory"/>
            <person name="Steindorff A."/>
            <person name="Hensen N."/>
            <person name="Bonometti L."/>
            <person name="Westerberg I."/>
            <person name="Brannstrom I.O."/>
            <person name="Guillou S."/>
            <person name="Cros-Aarteil S."/>
            <person name="Calhoun S."/>
            <person name="Haridas S."/>
            <person name="Kuo A."/>
            <person name="Mondo S."/>
            <person name="Pangilinan J."/>
            <person name="Riley R."/>
            <person name="Labutti K."/>
            <person name="Andreopoulos B."/>
            <person name="Lipzen A."/>
            <person name="Chen C."/>
            <person name="Yanf M."/>
            <person name="Daum C."/>
            <person name="Ng V."/>
            <person name="Clum A."/>
            <person name="Ohm R."/>
            <person name="Martin F."/>
            <person name="Silar P."/>
            <person name="Natvig D."/>
            <person name="Lalanne C."/>
            <person name="Gautier V."/>
            <person name="Ament-Velasquez S.L."/>
            <person name="Kruys A."/>
            <person name="Hutchinson M.I."/>
            <person name="Powell A.J."/>
            <person name="Barry K."/>
            <person name="Miller A.N."/>
            <person name="Grigoriev I.V."/>
            <person name="Debuchy R."/>
            <person name="Gladieux P."/>
            <person name="Thoren M.H."/>
            <person name="Johannesson H."/>
        </authorList>
    </citation>
    <scope>NUCLEOTIDE SEQUENCE</scope>
    <source>
        <strain evidence="2">PSN243</strain>
    </source>
</reference>
<evidence type="ECO:0000256" key="1">
    <source>
        <dbReference type="SAM" id="Phobius"/>
    </source>
</evidence>
<keyword evidence="1" id="KW-0812">Transmembrane</keyword>
<accession>A0AAV9GRV8</accession>
<comment type="caution">
    <text evidence="2">The sequence shown here is derived from an EMBL/GenBank/DDBJ whole genome shotgun (WGS) entry which is preliminary data.</text>
</comment>
<dbReference type="AlphaFoldDB" id="A0AAV9GRV8"/>
<feature type="transmembrane region" description="Helical" evidence="1">
    <location>
        <begin position="174"/>
        <end position="207"/>
    </location>
</feature>
<gene>
    <name evidence="2" type="ORF">QBC34DRAFT_378802</name>
</gene>
<dbReference type="EMBL" id="MU865930">
    <property type="protein sequence ID" value="KAK4450977.1"/>
    <property type="molecule type" value="Genomic_DNA"/>
</dbReference>
<name>A0AAV9GRV8_9PEZI</name>
<reference evidence="2" key="1">
    <citation type="journal article" date="2023" name="Mol. Phylogenet. Evol.">
        <title>Genome-scale phylogeny and comparative genomics of the fungal order Sordariales.</title>
        <authorList>
            <person name="Hensen N."/>
            <person name="Bonometti L."/>
            <person name="Westerberg I."/>
            <person name="Brannstrom I.O."/>
            <person name="Guillou S."/>
            <person name="Cros-Aarteil S."/>
            <person name="Calhoun S."/>
            <person name="Haridas S."/>
            <person name="Kuo A."/>
            <person name="Mondo S."/>
            <person name="Pangilinan J."/>
            <person name="Riley R."/>
            <person name="LaButti K."/>
            <person name="Andreopoulos B."/>
            <person name="Lipzen A."/>
            <person name="Chen C."/>
            <person name="Yan M."/>
            <person name="Daum C."/>
            <person name="Ng V."/>
            <person name="Clum A."/>
            <person name="Steindorff A."/>
            <person name="Ohm R.A."/>
            <person name="Martin F."/>
            <person name="Silar P."/>
            <person name="Natvig D.O."/>
            <person name="Lalanne C."/>
            <person name="Gautier V."/>
            <person name="Ament-Velasquez S.L."/>
            <person name="Kruys A."/>
            <person name="Hutchinson M.I."/>
            <person name="Powell A.J."/>
            <person name="Barry K."/>
            <person name="Miller A.N."/>
            <person name="Grigoriev I.V."/>
            <person name="Debuchy R."/>
            <person name="Gladieux P."/>
            <person name="Hiltunen Thoren M."/>
            <person name="Johannesson H."/>
        </authorList>
    </citation>
    <scope>NUCLEOTIDE SEQUENCE</scope>
    <source>
        <strain evidence="2">PSN243</strain>
    </source>
</reference>
<organism evidence="2 3">
    <name type="scientific">Podospora aff. communis PSN243</name>
    <dbReference type="NCBI Taxonomy" id="3040156"/>
    <lineage>
        <taxon>Eukaryota</taxon>
        <taxon>Fungi</taxon>
        <taxon>Dikarya</taxon>
        <taxon>Ascomycota</taxon>
        <taxon>Pezizomycotina</taxon>
        <taxon>Sordariomycetes</taxon>
        <taxon>Sordariomycetidae</taxon>
        <taxon>Sordariales</taxon>
        <taxon>Podosporaceae</taxon>
        <taxon>Podospora</taxon>
    </lineage>
</organism>
<keyword evidence="1" id="KW-1133">Transmembrane helix</keyword>
<evidence type="ECO:0000313" key="2">
    <source>
        <dbReference type="EMBL" id="KAK4450977.1"/>
    </source>
</evidence>
<sequence length="214" mass="24426">MKSLKAWKLRKRYRIRISPTDDLAQHLVYNHTTGTLSVFRQVTYLKAQLRHSSDMDISTPASTSIPRGTLPPQLLLETLYTIYFILIPLFRDPTGKSHRLAKKLVKGRTYPGQEKFDPDLLIYDGLIRQKADLDDFKLVYWAKRIRALQGIVHNPPPSYKIISWIERHTSERNALTVAFIGVFLAVLFGLLGLMVGIAQLVVSILAWKNPVSQS</sequence>
<proteinExistence type="predicted"/>